<sequence>MREYARIQNRNTVLNKKEETKKKTVEREVGFDINQHDITDEFTLL</sequence>
<dbReference type="AlphaFoldDB" id="D1PUN2"/>
<proteinExistence type="predicted"/>
<name>D1PUN2_9BACT</name>
<dbReference type="RefSeq" id="WP_007172781.1">
    <property type="nucleotide sequence ID" value="NZ_GG704780.1"/>
</dbReference>
<protein>
    <submittedName>
        <fullName evidence="1">Uncharacterized protein</fullName>
    </submittedName>
</protein>
<organism evidence="1 2">
    <name type="scientific">Hallella bergensis DSM 17361</name>
    <dbReference type="NCBI Taxonomy" id="585502"/>
    <lineage>
        <taxon>Bacteria</taxon>
        <taxon>Pseudomonadati</taxon>
        <taxon>Bacteroidota</taxon>
        <taxon>Bacteroidia</taxon>
        <taxon>Bacteroidales</taxon>
        <taxon>Prevotellaceae</taxon>
        <taxon>Hallella</taxon>
    </lineage>
</organism>
<accession>D1PUN2</accession>
<dbReference type="EMBL" id="ACKS01000031">
    <property type="protein sequence ID" value="EFA44871.1"/>
    <property type="molecule type" value="Genomic_DNA"/>
</dbReference>
<evidence type="ECO:0000313" key="1">
    <source>
        <dbReference type="EMBL" id="EFA44871.1"/>
    </source>
</evidence>
<reference evidence="1 2" key="1">
    <citation type="submission" date="2009-10" db="EMBL/GenBank/DDBJ databases">
        <authorList>
            <person name="Qin X."/>
            <person name="Bachman B."/>
            <person name="Battles P."/>
            <person name="Bell A."/>
            <person name="Bess C."/>
            <person name="Bickham C."/>
            <person name="Chaboub L."/>
            <person name="Chen D."/>
            <person name="Coyle M."/>
            <person name="Deiros D.R."/>
            <person name="Dinh H."/>
            <person name="Forbes L."/>
            <person name="Fowler G."/>
            <person name="Francisco L."/>
            <person name="Fu Q."/>
            <person name="Gubbala S."/>
            <person name="Hale W."/>
            <person name="Han Y."/>
            <person name="Hemphill L."/>
            <person name="Highlander S.K."/>
            <person name="Hirani K."/>
            <person name="Hogues M."/>
            <person name="Jackson L."/>
            <person name="Jakkamsetti A."/>
            <person name="Javaid M."/>
            <person name="Jiang H."/>
            <person name="Korchina V."/>
            <person name="Kovar C."/>
            <person name="Lara F."/>
            <person name="Lee S."/>
            <person name="Mata R."/>
            <person name="Mathew T."/>
            <person name="Moen C."/>
            <person name="Morales K."/>
            <person name="Munidasa M."/>
            <person name="Nazareth L."/>
            <person name="Ngo R."/>
            <person name="Nguyen L."/>
            <person name="Okwuonu G."/>
            <person name="Ongeri F."/>
            <person name="Patil S."/>
            <person name="Petrosino J."/>
            <person name="Pham C."/>
            <person name="Pham P."/>
            <person name="Pu L.-L."/>
            <person name="Puazo M."/>
            <person name="Raj R."/>
            <person name="Reid J."/>
            <person name="Rouhana J."/>
            <person name="Saada N."/>
            <person name="Shang Y."/>
            <person name="Simmons D."/>
            <person name="Thornton R."/>
            <person name="Warren J."/>
            <person name="Weissenberger G."/>
            <person name="Zhang J."/>
            <person name="Zhang L."/>
            <person name="Zhou C."/>
            <person name="Zhu D."/>
            <person name="Muzny D."/>
            <person name="Worley K."/>
            <person name="Gibbs R."/>
        </authorList>
    </citation>
    <scope>NUCLEOTIDE SEQUENCE [LARGE SCALE GENOMIC DNA]</scope>
    <source>
        <strain evidence="1 2">DSM 17361</strain>
    </source>
</reference>
<comment type="caution">
    <text evidence="1">The sequence shown here is derived from an EMBL/GenBank/DDBJ whole genome shotgun (WGS) entry which is preliminary data.</text>
</comment>
<evidence type="ECO:0000313" key="2">
    <source>
        <dbReference type="Proteomes" id="UP000003160"/>
    </source>
</evidence>
<keyword evidence="2" id="KW-1185">Reference proteome</keyword>
<dbReference type="Proteomes" id="UP000003160">
    <property type="component" value="Unassembled WGS sequence"/>
</dbReference>
<gene>
    <name evidence="1" type="ORF">HMPREF0645_0667</name>
</gene>
<dbReference type="HOGENOM" id="CLU_3203410_0_0_10"/>